<dbReference type="Proteomes" id="UP000030671">
    <property type="component" value="Unassembled WGS sequence"/>
</dbReference>
<feature type="chain" id="PRO_5004843772" evidence="1">
    <location>
        <begin position="28"/>
        <end position="208"/>
    </location>
</feature>
<protein>
    <submittedName>
        <fullName evidence="2">Uncharacterized protein</fullName>
    </submittedName>
</protein>
<sequence>MSVCSSSSHCKTALLFFATCLLHYYFTKKNHNFCQGSISQSIKFQESQKSLQKRISYLSQVTTRFQLSYHNHLTTRFAVAPRQLKNEQLLSPREAGEASRLWREDTTAVTRTHSSLIYLNDRVSQPPLQSTGESSQGVQGCQPEGLTLRLFGSGECEPPLEDRTRGRVRNLLVDLRDRCPRRNYVLRGKTKQASCVGGETRTRAGSGM</sequence>
<accession>W4JMI0</accession>
<reference evidence="2 3" key="1">
    <citation type="journal article" date="2012" name="New Phytol.">
        <title>Insight into trade-off between wood decay and parasitism from the genome of a fungal forest pathogen.</title>
        <authorList>
            <person name="Olson A."/>
            <person name="Aerts A."/>
            <person name="Asiegbu F."/>
            <person name="Belbahri L."/>
            <person name="Bouzid O."/>
            <person name="Broberg A."/>
            <person name="Canback B."/>
            <person name="Coutinho P.M."/>
            <person name="Cullen D."/>
            <person name="Dalman K."/>
            <person name="Deflorio G."/>
            <person name="van Diepen L.T."/>
            <person name="Dunand C."/>
            <person name="Duplessis S."/>
            <person name="Durling M."/>
            <person name="Gonthier P."/>
            <person name="Grimwood J."/>
            <person name="Fossdal C.G."/>
            <person name="Hansson D."/>
            <person name="Henrissat B."/>
            <person name="Hietala A."/>
            <person name="Himmelstrand K."/>
            <person name="Hoffmeister D."/>
            <person name="Hogberg N."/>
            <person name="James T.Y."/>
            <person name="Karlsson M."/>
            <person name="Kohler A."/>
            <person name="Kues U."/>
            <person name="Lee Y.H."/>
            <person name="Lin Y.C."/>
            <person name="Lind M."/>
            <person name="Lindquist E."/>
            <person name="Lombard V."/>
            <person name="Lucas S."/>
            <person name="Lunden K."/>
            <person name="Morin E."/>
            <person name="Murat C."/>
            <person name="Park J."/>
            <person name="Raffaello T."/>
            <person name="Rouze P."/>
            <person name="Salamov A."/>
            <person name="Schmutz J."/>
            <person name="Solheim H."/>
            <person name="Stahlberg J."/>
            <person name="Velez H."/>
            <person name="de Vries R.P."/>
            <person name="Wiebenga A."/>
            <person name="Woodward S."/>
            <person name="Yakovlev I."/>
            <person name="Garbelotto M."/>
            <person name="Martin F."/>
            <person name="Grigoriev I.V."/>
            <person name="Stenlid J."/>
        </authorList>
    </citation>
    <scope>NUCLEOTIDE SEQUENCE [LARGE SCALE GENOMIC DNA]</scope>
    <source>
        <strain evidence="2 3">TC 32-1</strain>
    </source>
</reference>
<evidence type="ECO:0000313" key="3">
    <source>
        <dbReference type="Proteomes" id="UP000030671"/>
    </source>
</evidence>
<gene>
    <name evidence="2" type="ORF">HETIRDRAFT_482547</name>
</gene>
<keyword evidence="1" id="KW-0732">Signal</keyword>
<dbReference type="HOGENOM" id="CLU_1321042_0_0_1"/>
<dbReference type="InParanoid" id="W4JMI0"/>
<organism evidence="2 3">
    <name type="scientific">Heterobasidion irregulare (strain TC 32-1)</name>
    <dbReference type="NCBI Taxonomy" id="747525"/>
    <lineage>
        <taxon>Eukaryota</taxon>
        <taxon>Fungi</taxon>
        <taxon>Dikarya</taxon>
        <taxon>Basidiomycota</taxon>
        <taxon>Agaricomycotina</taxon>
        <taxon>Agaricomycetes</taxon>
        <taxon>Russulales</taxon>
        <taxon>Bondarzewiaceae</taxon>
        <taxon>Heterobasidion</taxon>
        <taxon>Heterobasidion annosum species complex</taxon>
    </lineage>
</organism>
<feature type="signal peptide" evidence="1">
    <location>
        <begin position="1"/>
        <end position="27"/>
    </location>
</feature>
<dbReference type="AlphaFoldDB" id="W4JMI0"/>
<evidence type="ECO:0000313" key="2">
    <source>
        <dbReference type="EMBL" id="ETW74762.1"/>
    </source>
</evidence>
<dbReference type="EMBL" id="KI925467">
    <property type="protein sequence ID" value="ETW74762.1"/>
    <property type="molecule type" value="Genomic_DNA"/>
</dbReference>
<dbReference type="KEGG" id="hir:HETIRDRAFT_482547"/>
<name>W4JMI0_HETIT</name>
<evidence type="ECO:0000256" key="1">
    <source>
        <dbReference type="SAM" id="SignalP"/>
    </source>
</evidence>
<proteinExistence type="predicted"/>
<dbReference type="GeneID" id="20678035"/>
<keyword evidence="3" id="KW-1185">Reference proteome</keyword>
<dbReference type="RefSeq" id="XP_009553246.1">
    <property type="nucleotide sequence ID" value="XM_009554951.1"/>
</dbReference>